<dbReference type="HOGENOM" id="CLU_3303144_0_0_6"/>
<gene>
    <name evidence="2" type="ORF">F934_00600</name>
</gene>
<keyword evidence="1" id="KW-1133">Transmembrane helix</keyword>
<proteinExistence type="predicted"/>
<organism evidence="2 3">
    <name type="scientific">Acinetobacter beijerinckii ANC 3835</name>
    <dbReference type="NCBI Taxonomy" id="1217649"/>
    <lineage>
        <taxon>Bacteria</taxon>
        <taxon>Pseudomonadati</taxon>
        <taxon>Pseudomonadota</taxon>
        <taxon>Gammaproteobacteria</taxon>
        <taxon>Moraxellales</taxon>
        <taxon>Moraxellaceae</taxon>
        <taxon>Acinetobacter</taxon>
    </lineage>
</organism>
<evidence type="ECO:0000313" key="2">
    <source>
        <dbReference type="EMBL" id="ENW06642.1"/>
    </source>
</evidence>
<comment type="caution">
    <text evidence="2">The sequence shown here is derived from an EMBL/GenBank/DDBJ whole genome shotgun (WGS) entry which is preliminary data.</text>
</comment>
<dbReference type="EMBL" id="APQK01000005">
    <property type="protein sequence ID" value="ENW06642.1"/>
    <property type="molecule type" value="Genomic_DNA"/>
</dbReference>
<feature type="transmembrane region" description="Helical" evidence="1">
    <location>
        <begin position="12"/>
        <end position="31"/>
    </location>
</feature>
<name>N9E8X2_9GAMM</name>
<keyword evidence="1" id="KW-0812">Transmembrane</keyword>
<sequence length="39" mass="4398">MEGVYYEESSKCITVVASIMTLVIFTALDTYRKGEVRHG</sequence>
<protein>
    <submittedName>
        <fullName evidence="2">Uncharacterized protein</fullName>
    </submittedName>
</protein>
<dbReference type="Proteomes" id="UP000018417">
    <property type="component" value="Unassembled WGS sequence"/>
</dbReference>
<keyword evidence="1" id="KW-0472">Membrane</keyword>
<evidence type="ECO:0000256" key="1">
    <source>
        <dbReference type="SAM" id="Phobius"/>
    </source>
</evidence>
<dbReference type="AlphaFoldDB" id="N9E8X2"/>
<accession>N9E8X2</accession>
<evidence type="ECO:0000313" key="3">
    <source>
        <dbReference type="Proteomes" id="UP000018417"/>
    </source>
</evidence>
<reference evidence="2 3" key="1">
    <citation type="submission" date="2013-02" db="EMBL/GenBank/DDBJ databases">
        <title>The Genome Sequence of Acinetobacter beijerinckii ANC 3835.</title>
        <authorList>
            <consortium name="The Broad Institute Genome Sequencing Platform"/>
            <consortium name="The Broad Institute Genome Sequencing Center for Infectious Disease"/>
            <person name="Cerqueira G."/>
            <person name="Feldgarden M."/>
            <person name="Courvalin P."/>
            <person name="Perichon B."/>
            <person name="Grillot-Courvalin C."/>
            <person name="Clermont D."/>
            <person name="Rocha E."/>
            <person name="Yoon E.-J."/>
            <person name="Nemec A."/>
            <person name="Walker B."/>
            <person name="Young S.K."/>
            <person name="Zeng Q."/>
            <person name="Gargeya S."/>
            <person name="Fitzgerald M."/>
            <person name="Haas B."/>
            <person name="Abouelleil A."/>
            <person name="Alvarado L."/>
            <person name="Arachchi H.M."/>
            <person name="Berlin A.M."/>
            <person name="Chapman S.B."/>
            <person name="Dewar J."/>
            <person name="Goldberg J."/>
            <person name="Griggs A."/>
            <person name="Gujja S."/>
            <person name="Hansen M."/>
            <person name="Howarth C."/>
            <person name="Imamovic A."/>
            <person name="Larimer J."/>
            <person name="McCowan C."/>
            <person name="Murphy C."/>
            <person name="Neiman D."/>
            <person name="Pearson M."/>
            <person name="Priest M."/>
            <person name="Roberts A."/>
            <person name="Saif S."/>
            <person name="Shea T."/>
            <person name="Sisk P."/>
            <person name="Sykes S."/>
            <person name="Wortman J."/>
            <person name="Nusbaum C."/>
            <person name="Birren B."/>
        </authorList>
    </citation>
    <scope>NUCLEOTIDE SEQUENCE [LARGE SCALE GENOMIC DNA]</scope>
    <source>
        <strain evidence="2 3">ANC 3835</strain>
    </source>
</reference>